<evidence type="ECO:0000313" key="1">
    <source>
        <dbReference type="EMBL" id="TDY73352.1"/>
    </source>
</evidence>
<evidence type="ECO:0000313" key="2">
    <source>
        <dbReference type="Proteomes" id="UP000294684"/>
    </source>
</evidence>
<name>A0A4R8N0I8_LEPME</name>
<proteinExistence type="predicted"/>
<sequence>MVADRATTGSAFAPVTYHLTLAGDQALRIPGTEI</sequence>
<organism evidence="1 2">
    <name type="scientific">Leptospira meyeri</name>
    <dbReference type="NCBI Taxonomy" id="29508"/>
    <lineage>
        <taxon>Bacteria</taxon>
        <taxon>Pseudomonadati</taxon>
        <taxon>Spirochaetota</taxon>
        <taxon>Spirochaetia</taxon>
        <taxon>Leptospirales</taxon>
        <taxon>Leptospiraceae</taxon>
        <taxon>Leptospira</taxon>
    </lineage>
</organism>
<reference evidence="1 2" key="1">
    <citation type="submission" date="2019-03" db="EMBL/GenBank/DDBJ databases">
        <title>Genomic Encyclopedia of Archaeal and Bacterial Type Strains, Phase II (KMG-II): from individual species to whole genera.</title>
        <authorList>
            <person name="Goeker M."/>
        </authorList>
    </citation>
    <scope>NUCLEOTIDE SEQUENCE [LARGE SCALE GENOMIC DNA]</scope>
    <source>
        <strain evidence="1 2">DSM 21537</strain>
    </source>
</reference>
<gene>
    <name evidence="1" type="ORF">CLV96_2382</name>
</gene>
<dbReference type="EMBL" id="SORO01000001">
    <property type="protein sequence ID" value="TDY73352.1"/>
    <property type="molecule type" value="Genomic_DNA"/>
</dbReference>
<keyword evidence="2" id="KW-1185">Reference proteome</keyword>
<dbReference type="Proteomes" id="UP000294684">
    <property type="component" value="Unassembled WGS sequence"/>
</dbReference>
<protein>
    <submittedName>
        <fullName evidence="1">Uncharacterized protein</fullName>
    </submittedName>
</protein>
<accession>A0A4R8N0I8</accession>
<dbReference type="AlphaFoldDB" id="A0A4R8N0I8"/>
<comment type="caution">
    <text evidence="1">The sequence shown here is derived from an EMBL/GenBank/DDBJ whole genome shotgun (WGS) entry which is preliminary data.</text>
</comment>